<organism evidence="1 2">
    <name type="scientific">Dendryphion nanum</name>
    <dbReference type="NCBI Taxonomy" id="256645"/>
    <lineage>
        <taxon>Eukaryota</taxon>
        <taxon>Fungi</taxon>
        <taxon>Dikarya</taxon>
        <taxon>Ascomycota</taxon>
        <taxon>Pezizomycotina</taxon>
        <taxon>Dothideomycetes</taxon>
        <taxon>Pleosporomycetidae</taxon>
        <taxon>Pleosporales</taxon>
        <taxon>Torulaceae</taxon>
        <taxon>Dendryphion</taxon>
    </lineage>
</organism>
<dbReference type="OrthoDB" id="72726at2759"/>
<accession>A0A9P9EEU2</accession>
<gene>
    <name evidence="1" type="ORF">B0J11DRAFT_171880</name>
</gene>
<sequence>MMPPTLLTLPLELRELIYQELFRPYVVRHGFGRGKHENRAAILQTCKKISMEAWRFLPQCVSFHFRGTEAMLETLLSVDQSVVTRVRNIRVKSFQFPLYSTGRSNYYTTYYFSNALSLLPGLHLDTLVVEDSFHGFGLVDTWRDVATYLDFEEILKSDAWRELVYVTPNTDFIASGYDHRHRRVAQPQGWDKLVKERDGEESGAKVEMFINQESSNFDPQTDYTKLRPWSAHPGHEVVQNFRIAGPDQDLKGQVIIVARRARKANVVQTGLSEKKTWTELKNQENGFTRQDWVPYYRDMADAAGWMYGGWGTRMQLANRALNI</sequence>
<protein>
    <submittedName>
        <fullName evidence="1">Uncharacterized protein</fullName>
    </submittedName>
</protein>
<proteinExistence type="predicted"/>
<comment type="caution">
    <text evidence="1">The sequence shown here is derived from an EMBL/GenBank/DDBJ whole genome shotgun (WGS) entry which is preliminary data.</text>
</comment>
<evidence type="ECO:0000313" key="2">
    <source>
        <dbReference type="Proteomes" id="UP000700596"/>
    </source>
</evidence>
<reference evidence="1" key="1">
    <citation type="journal article" date="2021" name="Nat. Commun.">
        <title>Genetic determinants of endophytism in the Arabidopsis root mycobiome.</title>
        <authorList>
            <person name="Mesny F."/>
            <person name="Miyauchi S."/>
            <person name="Thiergart T."/>
            <person name="Pickel B."/>
            <person name="Atanasova L."/>
            <person name="Karlsson M."/>
            <person name="Huettel B."/>
            <person name="Barry K.W."/>
            <person name="Haridas S."/>
            <person name="Chen C."/>
            <person name="Bauer D."/>
            <person name="Andreopoulos W."/>
            <person name="Pangilinan J."/>
            <person name="LaButti K."/>
            <person name="Riley R."/>
            <person name="Lipzen A."/>
            <person name="Clum A."/>
            <person name="Drula E."/>
            <person name="Henrissat B."/>
            <person name="Kohler A."/>
            <person name="Grigoriev I.V."/>
            <person name="Martin F.M."/>
            <person name="Hacquard S."/>
        </authorList>
    </citation>
    <scope>NUCLEOTIDE SEQUENCE</scope>
    <source>
        <strain evidence="1">MPI-CAGE-CH-0243</strain>
    </source>
</reference>
<dbReference type="EMBL" id="JAGMWT010000002">
    <property type="protein sequence ID" value="KAH7135822.1"/>
    <property type="molecule type" value="Genomic_DNA"/>
</dbReference>
<keyword evidence="2" id="KW-1185">Reference proteome</keyword>
<dbReference type="Proteomes" id="UP000700596">
    <property type="component" value="Unassembled WGS sequence"/>
</dbReference>
<dbReference type="AlphaFoldDB" id="A0A9P9EEU2"/>
<name>A0A9P9EEU2_9PLEO</name>
<evidence type="ECO:0000313" key="1">
    <source>
        <dbReference type="EMBL" id="KAH7135822.1"/>
    </source>
</evidence>